<sequence>MHLTPELPRISVSVKAAVVRHGAVLLLSYEDESGFHYNLPGGRARTGENLRQAVRRKVKQETGLEVTASRLLCVVEYVPDTWQGQFGDLQKVQFNFLAEQHDDSEPRFPDDPDPIQVGYEWVPLDRLEAVHLLPRINQSLLTALRGELSDPFVDRW</sequence>
<dbReference type="InterPro" id="IPR015797">
    <property type="entry name" value="NUDIX_hydrolase-like_dom_sf"/>
</dbReference>
<dbReference type="InterPro" id="IPR000086">
    <property type="entry name" value="NUDIX_hydrolase_dom"/>
</dbReference>
<dbReference type="Pfam" id="PF00293">
    <property type="entry name" value="NUDIX"/>
    <property type="match status" value="1"/>
</dbReference>
<organism evidence="4 5">
    <name type="scientific">Streptomyces maoxianensis</name>
    <dbReference type="NCBI Taxonomy" id="1459942"/>
    <lineage>
        <taxon>Bacteria</taxon>
        <taxon>Bacillati</taxon>
        <taxon>Actinomycetota</taxon>
        <taxon>Actinomycetes</taxon>
        <taxon>Kitasatosporales</taxon>
        <taxon>Streptomycetaceae</taxon>
        <taxon>Streptomyces</taxon>
    </lineage>
</organism>
<keyword evidence="2" id="KW-0378">Hydrolase</keyword>
<keyword evidence="5" id="KW-1185">Reference proteome</keyword>
<dbReference type="RefSeq" id="WP_381200097.1">
    <property type="nucleotide sequence ID" value="NZ_JBHSFE010000021.1"/>
</dbReference>
<accession>A0ABV9GDK3</accession>
<dbReference type="PANTHER" id="PTHR43046:SF14">
    <property type="entry name" value="MUTT_NUDIX FAMILY PROTEIN"/>
    <property type="match status" value="1"/>
</dbReference>
<dbReference type="Gene3D" id="3.90.79.10">
    <property type="entry name" value="Nucleoside Triphosphate Pyrophosphohydrolase"/>
    <property type="match status" value="1"/>
</dbReference>
<evidence type="ECO:0000256" key="2">
    <source>
        <dbReference type="ARBA" id="ARBA00022801"/>
    </source>
</evidence>
<comment type="caution">
    <text evidence="4">The sequence shown here is derived from an EMBL/GenBank/DDBJ whole genome shotgun (WGS) entry which is preliminary data.</text>
</comment>
<dbReference type="PROSITE" id="PS51462">
    <property type="entry name" value="NUDIX"/>
    <property type="match status" value="1"/>
</dbReference>
<dbReference type="EMBL" id="JBHSFE010000021">
    <property type="protein sequence ID" value="MFC4611243.1"/>
    <property type="molecule type" value="Genomic_DNA"/>
</dbReference>
<evidence type="ECO:0000256" key="1">
    <source>
        <dbReference type="ARBA" id="ARBA00001946"/>
    </source>
</evidence>
<protein>
    <submittedName>
        <fullName evidence="4">NUDIX domain-containing protein</fullName>
    </submittedName>
</protein>
<proteinExistence type="predicted"/>
<evidence type="ECO:0000313" key="4">
    <source>
        <dbReference type="EMBL" id="MFC4611243.1"/>
    </source>
</evidence>
<dbReference type="PANTHER" id="PTHR43046">
    <property type="entry name" value="GDP-MANNOSE MANNOSYL HYDROLASE"/>
    <property type="match status" value="1"/>
</dbReference>
<dbReference type="Proteomes" id="UP001595993">
    <property type="component" value="Unassembled WGS sequence"/>
</dbReference>
<evidence type="ECO:0000259" key="3">
    <source>
        <dbReference type="PROSITE" id="PS51462"/>
    </source>
</evidence>
<feature type="domain" description="Nudix hydrolase" evidence="3">
    <location>
        <begin position="7"/>
        <end position="145"/>
    </location>
</feature>
<comment type="cofactor">
    <cofactor evidence="1">
        <name>Mg(2+)</name>
        <dbReference type="ChEBI" id="CHEBI:18420"/>
    </cofactor>
</comment>
<evidence type="ECO:0000313" key="5">
    <source>
        <dbReference type="Proteomes" id="UP001595993"/>
    </source>
</evidence>
<reference evidence="5" key="1">
    <citation type="journal article" date="2019" name="Int. J. Syst. Evol. Microbiol.">
        <title>The Global Catalogue of Microorganisms (GCM) 10K type strain sequencing project: providing services to taxonomists for standard genome sequencing and annotation.</title>
        <authorList>
            <consortium name="The Broad Institute Genomics Platform"/>
            <consortium name="The Broad Institute Genome Sequencing Center for Infectious Disease"/>
            <person name="Wu L."/>
            <person name="Ma J."/>
        </authorList>
    </citation>
    <scope>NUCLEOTIDE SEQUENCE [LARGE SCALE GENOMIC DNA]</scope>
    <source>
        <strain evidence="5">CGMCC 4.7139</strain>
    </source>
</reference>
<name>A0ABV9GDK3_9ACTN</name>
<dbReference type="SUPFAM" id="SSF55811">
    <property type="entry name" value="Nudix"/>
    <property type="match status" value="1"/>
</dbReference>
<gene>
    <name evidence="4" type="ORF">ACFO9E_26115</name>
</gene>